<accession>A0A1R4JWG7</accession>
<dbReference type="PROSITE" id="PS50994">
    <property type="entry name" value="INTEGRASE"/>
    <property type="match status" value="1"/>
</dbReference>
<protein>
    <submittedName>
        <fullName evidence="2">Possible transposase</fullName>
    </submittedName>
</protein>
<dbReference type="SUPFAM" id="SSF53098">
    <property type="entry name" value="Ribonuclease H-like"/>
    <property type="match status" value="1"/>
</dbReference>
<proteinExistence type="predicted"/>
<dbReference type="Proteomes" id="UP000196320">
    <property type="component" value="Unassembled WGS sequence"/>
</dbReference>
<dbReference type="InterPro" id="IPR036397">
    <property type="entry name" value="RNaseH_sf"/>
</dbReference>
<evidence type="ECO:0000313" key="3">
    <source>
        <dbReference type="Proteomes" id="UP000196320"/>
    </source>
</evidence>
<dbReference type="InterPro" id="IPR001584">
    <property type="entry name" value="Integrase_cat-core"/>
</dbReference>
<keyword evidence="3" id="KW-1185">Reference proteome</keyword>
<evidence type="ECO:0000259" key="1">
    <source>
        <dbReference type="PROSITE" id="PS50994"/>
    </source>
</evidence>
<dbReference type="Gene3D" id="3.30.420.10">
    <property type="entry name" value="Ribonuclease H-like superfamily/Ribonuclease H"/>
    <property type="match status" value="1"/>
</dbReference>
<feature type="domain" description="Integrase catalytic" evidence="1">
    <location>
        <begin position="220"/>
        <end position="450"/>
    </location>
</feature>
<organism evidence="2 3">
    <name type="scientific">Microbacterium esteraromaticum</name>
    <dbReference type="NCBI Taxonomy" id="57043"/>
    <lineage>
        <taxon>Bacteria</taxon>
        <taxon>Bacillati</taxon>
        <taxon>Actinomycetota</taxon>
        <taxon>Actinomycetes</taxon>
        <taxon>Micrococcales</taxon>
        <taxon>Microbacteriaceae</taxon>
        <taxon>Microbacterium</taxon>
    </lineage>
</organism>
<dbReference type="GO" id="GO:0015074">
    <property type="term" value="P:DNA integration"/>
    <property type="evidence" value="ECO:0007669"/>
    <property type="project" value="InterPro"/>
</dbReference>
<dbReference type="GO" id="GO:0003676">
    <property type="term" value="F:nucleic acid binding"/>
    <property type="evidence" value="ECO:0007669"/>
    <property type="project" value="InterPro"/>
</dbReference>
<reference evidence="2 3" key="1">
    <citation type="submission" date="2017-02" db="EMBL/GenBank/DDBJ databases">
        <authorList>
            <person name="Peterson S.W."/>
        </authorList>
    </citation>
    <scope>NUCLEOTIDE SEQUENCE [LARGE SCALE GENOMIC DNA]</scope>
    <source>
        <strain evidence="2 3">B Mb 05.01</strain>
    </source>
</reference>
<evidence type="ECO:0000313" key="2">
    <source>
        <dbReference type="EMBL" id="SJN36440.1"/>
    </source>
</evidence>
<name>A0A1R4JWG7_9MICO</name>
<dbReference type="InterPro" id="IPR012337">
    <property type="entry name" value="RNaseH-like_sf"/>
</dbReference>
<sequence>MVLVRPSYLTLRPVDGDEDVEVLAADLQVEAEPATARSVAEVLDLRILDELDPPDRKVVDVWLDELDRYADLIDKGTLQADAAKIIIENVNRRLGTDYSPRKVQRQRAALEASGVGGLLDGRRFGLANTPPRAYDARLVEAFAHVVSDQTRKSTGTGTRVIWLALRELEQRHGPGIVPVPSRATLFRLLGEIEGGRHTFGSARTRRTKANQPSHMFGNRVGVRPGEQVLIDTTPMEIMVECDGQSVRPDLTILLDEASRSVLSAIVTVGTRSIDLVVVLARALVPYAFRPEGVRANRRATSEAWIGDDELLAQRFEHARDAQAYIFPETITTDHGSAYVSRHFTDACQSLGISLTLAAKYTPTHKAKVEKMFDTIKVLFTQYAISFLGESPDMRGDESISTGELLTLEQLQELLEDWIAVAWQNRPHSALRDPRNPRLKLTPNQMVDAFREIAPEFHVPLDADRYLALLPTRWRTVLPYGINLDLRIYDSEALSAIRNVRSRHRNHGGKWPIHVDPYNPMTVWIEIGDSFVPLTWRSPHNGAPMANEVWRVARAQAAARGEEPSQDDLNEVMRRFMNTGNKPLTAREKKREKSNASDLLGITNQIAKTNFQEATVEDATSADSGIAPTAVHDDKKPIWPVAPPFGFTRQTEGG</sequence>
<dbReference type="AlphaFoldDB" id="A0A1R4JWG7"/>
<dbReference type="EMBL" id="FUKO01000021">
    <property type="protein sequence ID" value="SJN36440.1"/>
    <property type="molecule type" value="Genomic_DNA"/>
</dbReference>
<gene>
    <name evidence="2" type="ORF">FM104_09235</name>
</gene>